<dbReference type="SMART" id="SM00387">
    <property type="entry name" value="HATPase_c"/>
    <property type="match status" value="1"/>
</dbReference>
<dbReference type="InterPro" id="IPR027417">
    <property type="entry name" value="P-loop_NTPase"/>
</dbReference>
<dbReference type="Pfam" id="PF13492">
    <property type="entry name" value="GAF_3"/>
    <property type="match status" value="1"/>
</dbReference>
<keyword evidence="11" id="KW-0902">Two-component regulatory system</keyword>
<dbReference type="CDD" id="cd00075">
    <property type="entry name" value="HATPase"/>
    <property type="match status" value="1"/>
</dbReference>
<dbReference type="Gene3D" id="3.40.50.620">
    <property type="entry name" value="HUPs"/>
    <property type="match status" value="1"/>
</dbReference>
<dbReference type="EMBL" id="JACOGG010000011">
    <property type="protein sequence ID" value="MBC3936007.1"/>
    <property type="molecule type" value="Genomic_DNA"/>
</dbReference>
<keyword evidence="5" id="KW-0808">Transferase</keyword>
<dbReference type="Pfam" id="PF13493">
    <property type="entry name" value="DUF4118"/>
    <property type="match status" value="1"/>
</dbReference>
<reference evidence="15" key="1">
    <citation type="submission" date="2020-08" db="EMBL/GenBank/DDBJ databases">
        <title>Novel species isolated from subtropical streams in China.</title>
        <authorList>
            <person name="Lu H."/>
        </authorList>
    </citation>
    <scope>NUCLEOTIDE SEQUENCE</scope>
    <source>
        <strain evidence="15">CY7W</strain>
    </source>
</reference>
<feature type="transmembrane region" description="Helical" evidence="13">
    <location>
        <begin position="430"/>
        <end position="446"/>
    </location>
</feature>
<dbReference type="Gene3D" id="3.30.450.40">
    <property type="match status" value="1"/>
</dbReference>
<dbReference type="InterPro" id="IPR038318">
    <property type="entry name" value="KdpD_sf"/>
</dbReference>
<dbReference type="Pfam" id="PF02518">
    <property type="entry name" value="HATPase_c"/>
    <property type="match status" value="1"/>
</dbReference>
<dbReference type="SUPFAM" id="SSF52402">
    <property type="entry name" value="Adenine nucleotide alpha hydrolases-like"/>
    <property type="match status" value="1"/>
</dbReference>
<evidence type="ECO:0000259" key="14">
    <source>
        <dbReference type="PROSITE" id="PS50109"/>
    </source>
</evidence>
<evidence type="ECO:0000256" key="7">
    <source>
        <dbReference type="ARBA" id="ARBA00022741"/>
    </source>
</evidence>
<dbReference type="SUPFAM" id="SSF52540">
    <property type="entry name" value="P-loop containing nucleoside triphosphate hydrolases"/>
    <property type="match status" value="1"/>
</dbReference>
<keyword evidence="8" id="KW-0418">Kinase</keyword>
<comment type="catalytic activity">
    <reaction evidence="1">
        <text>ATP + protein L-histidine = ADP + protein N-phospho-L-histidine.</text>
        <dbReference type="EC" id="2.7.13.3"/>
    </reaction>
</comment>
<dbReference type="InterPro" id="IPR005467">
    <property type="entry name" value="His_kinase_dom"/>
</dbReference>
<dbReference type="Pfam" id="PF02702">
    <property type="entry name" value="KdpD"/>
    <property type="match status" value="1"/>
</dbReference>
<dbReference type="PRINTS" id="PR00344">
    <property type="entry name" value="BCTRLSENSOR"/>
</dbReference>
<dbReference type="SMART" id="SM00065">
    <property type="entry name" value="GAF"/>
    <property type="match status" value="1"/>
</dbReference>
<dbReference type="PANTHER" id="PTHR45569">
    <property type="entry name" value="SENSOR PROTEIN KDPD"/>
    <property type="match status" value="1"/>
</dbReference>
<dbReference type="EC" id="2.7.13.3" evidence="3"/>
<dbReference type="Pfam" id="PF00512">
    <property type="entry name" value="HisKA"/>
    <property type="match status" value="1"/>
</dbReference>
<dbReference type="CDD" id="cd01987">
    <property type="entry name" value="USP_KdpD-like"/>
    <property type="match status" value="1"/>
</dbReference>
<dbReference type="GO" id="GO:0005737">
    <property type="term" value="C:cytoplasm"/>
    <property type="evidence" value="ECO:0007669"/>
    <property type="project" value="UniProtKB-ARBA"/>
</dbReference>
<evidence type="ECO:0000256" key="8">
    <source>
        <dbReference type="ARBA" id="ARBA00022777"/>
    </source>
</evidence>
<feature type="domain" description="Histidine kinase" evidence="14">
    <location>
        <begin position="684"/>
        <end position="894"/>
    </location>
</feature>
<dbReference type="InterPro" id="IPR014729">
    <property type="entry name" value="Rossmann-like_a/b/a_fold"/>
</dbReference>
<feature type="transmembrane region" description="Helical" evidence="13">
    <location>
        <begin position="481"/>
        <end position="500"/>
    </location>
</feature>
<evidence type="ECO:0000256" key="6">
    <source>
        <dbReference type="ARBA" id="ARBA00022692"/>
    </source>
</evidence>
<protein>
    <recommendedName>
        <fullName evidence="3">histidine kinase</fullName>
        <ecNumber evidence="3">2.7.13.3</ecNumber>
    </recommendedName>
</protein>
<dbReference type="GO" id="GO:0005886">
    <property type="term" value="C:plasma membrane"/>
    <property type="evidence" value="ECO:0007669"/>
    <property type="project" value="TreeGrafter"/>
</dbReference>
<accession>A0A923KW12</accession>
<dbReference type="Gene3D" id="1.10.287.130">
    <property type="match status" value="1"/>
</dbReference>
<dbReference type="InterPro" id="IPR052023">
    <property type="entry name" value="Histidine_kinase_KdpD"/>
</dbReference>
<organism evidence="15 16">
    <name type="scientific">Undibacterium rugosum</name>
    <dbReference type="NCBI Taxonomy" id="2762291"/>
    <lineage>
        <taxon>Bacteria</taxon>
        <taxon>Pseudomonadati</taxon>
        <taxon>Pseudomonadota</taxon>
        <taxon>Betaproteobacteria</taxon>
        <taxon>Burkholderiales</taxon>
        <taxon>Oxalobacteraceae</taxon>
        <taxon>Undibacterium</taxon>
    </lineage>
</organism>
<evidence type="ECO:0000256" key="9">
    <source>
        <dbReference type="ARBA" id="ARBA00022840"/>
    </source>
</evidence>
<dbReference type="PANTHER" id="PTHR45569:SF1">
    <property type="entry name" value="SENSOR PROTEIN KDPD"/>
    <property type="match status" value="1"/>
</dbReference>
<keyword evidence="7" id="KW-0547">Nucleotide-binding</keyword>
<comment type="subcellular location">
    <subcellularLocation>
        <location evidence="2">Membrane</location>
        <topology evidence="2">Multi-pass membrane protein</topology>
    </subcellularLocation>
</comment>
<sequence length="907" mass="99916">MNDYRPDPDTLLDKIQREDAKQQRGHLKIFFGACAGVGKTYAMLNAAHLQQQKGLDVVIGIVETHGRQDTIKMTQALEVLPSQQILYKDRVLSEFDLDAALQRRPDLLLVDELAHSNVAGSRHAKRWQDVEELLAAGIDVYTTVNVQHLETLNDVVGQITGIRVWETVPDKIFDLADEITLVDLPPDELLRRLKEGKVYLEQQAQRAAKNFFRKGNLIALRELALRRTADQVDVQMRDYRADQAIHQVWQAKERLLVCIGPDASASKLVRGAARLAASLRADWIAVYVETPKLAKRQAGQQDALLKALKLAQELGAETTTLAGDNLAMLLLSYARSRNVSKLVIGKSLRPAWTRLLRTSLADELASRSTDIDVVMVGHDLSAQDKTAQTESNHIDLDQNQRTPLSAYLWTIAVCLVATLLSAGLTQVFDLANVVMLYLLGVVFVALRFGRSASVLASLLSVASFDYFFVPPRFSFSVSDSQYLFTFVIMLAVSLTISKLMTNLRFQAQVALYRERRADALYTMSKALSGALMVEQIIEIGINHLAPVFQARVAILLPDSHDKIRQPLAETGQPDPVQQMLLNTIDTSVAQWVYDHHQSAGLGTQTLPSNAVLYLPLRAPMRTRGVLAIAPKDTRQIFQPEQQQLLDTFAAQIALALERVHYVEVAQDALINMEAERMRNALLSAISHDLRTPLTAIVGLASTLHEQADLAPPKRAELSLAIHDEALRMSGLVVNLLDMARLQSGKVTLNQQWQPLEEVVGSALRACQHSLQGHVLKTAIPADLPLLYFDAVLMERVLCNLLENAAKYGRSQIQITAQAEADFVHLSVLDDGPGLPSGVNIFEKFTRGELEAASPGVGLGLAICESIVLAHSGKIVAANRPDGGAQFTVSLPLGNAPPLPPMIEDELE</sequence>
<evidence type="ECO:0000256" key="4">
    <source>
        <dbReference type="ARBA" id="ARBA00022553"/>
    </source>
</evidence>
<dbReference type="InterPro" id="IPR003594">
    <property type="entry name" value="HATPase_dom"/>
</dbReference>
<dbReference type="Gene3D" id="3.30.565.10">
    <property type="entry name" value="Histidine kinase-like ATPase, C-terminal domain"/>
    <property type="match status" value="1"/>
</dbReference>
<dbReference type="Gene3D" id="1.20.120.620">
    <property type="entry name" value="Backbone structure of the membrane domain of e. Coli histidine kinase receptor kdpd"/>
    <property type="match status" value="1"/>
</dbReference>
<evidence type="ECO:0000256" key="2">
    <source>
        <dbReference type="ARBA" id="ARBA00004141"/>
    </source>
</evidence>
<dbReference type="SUPFAM" id="SSF47384">
    <property type="entry name" value="Homodimeric domain of signal transducing histidine kinase"/>
    <property type="match status" value="1"/>
</dbReference>
<keyword evidence="16" id="KW-1185">Reference proteome</keyword>
<evidence type="ECO:0000256" key="13">
    <source>
        <dbReference type="SAM" id="Phobius"/>
    </source>
</evidence>
<evidence type="ECO:0000256" key="12">
    <source>
        <dbReference type="ARBA" id="ARBA00023136"/>
    </source>
</evidence>
<keyword evidence="12 13" id="KW-0472">Membrane</keyword>
<keyword evidence="9" id="KW-0067">ATP-binding</keyword>
<evidence type="ECO:0000256" key="3">
    <source>
        <dbReference type="ARBA" id="ARBA00012438"/>
    </source>
</evidence>
<evidence type="ECO:0000256" key="11">
    <source>
        <dbReference type="ARBA" id="ARBA00023012"/>
    </source>
</evidence>
<proteinExistence type="predicted"/>
<evidence type="ECO:0000256" key="10">
    <source>
        <dbReference type="ARBA" id="ARBA00022989"/>
    </source>
</evidence>
<dbReference type="InterPro" id="IPR036097">
    <property type="entry name" value="HisK_dim/P_sf"/>
</dbReference>
<dbReference type="InterPro" id="IPR003018">
    <property type="entry name" value="GAF"/>
</dbReference>
<keyword evidence="10 13" id="KW-1133">Transmembrane helix</keyword>
<dbReference type="Gene3D" id="3.40.50.300">
    <property type="entry name" value="P-loop containing nucleotide triphosphate hydrolases"/>
    <property type="match status" value="1"/>
</dbReference>
<dbReference type="InterPro" id="IPR029016">
    <property type="entry name" value="GAF-like_dom_sf"/>
</dbReference>
<dbReference type="FunFam" id="3.40.50.300:FF:000483">
    <property type="entry name" value="Sensor histidine kinase KdpD"/>
    <property type="match status" value="1"/>
</dbReference>
<evidence type="ECO:0000256" key="1">
    <source>
        <dbReference type="ARBA" id="ARBA00000085"/>
    </source>
</evidence>
<dbReference type="InterPro" id="IPR025201">
    <property type="entry name" value="KdpD_TM"/>
</dbReference>
<evidence type="ECO:0000256" key="5">
    <source>
        <dbReference type="ARBA" id="ARBA00022679"/>
    </source>
</evidence>
<dbReference type="InterPro" id="IPR004358">
    <property type="entry name" value="Sig_transdc_His_kin-like_C"/>
</dbReference>
<keyword evidence="4" id="KW-0597">Phosphoprotein</keyword>
<dbReference type="CDD" id="cd00082">
    <property type="entry name" value="HisKA"/>
    <property type="match status" value="1"/>
</dbReference>
<feature type="transmembrane region" description="Helical" evidence="13">
    <location>
        <begin position="406"/>
        <end position="424"/>
    </location>
</feature>
<dbReference type="Pfam" id="PF00582">
    <property type="entry name" value="Usp"/>
    <property type="match status" value="1"/>
</dbReference>
<dbReference type="AlphaFoldDB" id="A0A923KW12"/>
<dbReference type="InterPro" id="IPR003661">
    <property type="entry name" value="HisK_dim/P_dom"/>
</dbReference>
<keyword evidence="6 13" id="KW-0812">Transmembrane</keyword>
<name>A0A923KW12_9BURK</name>
<dbReference type="InterPro" id="IPR036890">
    <property type="entry name" value="HATPase_C_sf"/>
</dbReference>
<dbReference type="SMART" id="SM00388">
    <property type="entry name" value="HisKA"/>
    <property type="match status" value="1"/>
</dbReference>
<dbReference type="Proteomes" id="UP000612361">
    <property type="component" value="Unassembled WGS sequence"/>
</dbReference>
<dbReference type="GO" id="GO:0005524">
    <property type="term" value="F:ATP binding"/>
    <property type="evidence" value="ECO:0007669"/>
    <property type="project" value="UniProtKB-KW"/>
</dbReference>
<comment type="caution">
    <text evidence="15">The sequence shown here is derived from an EMBL/GenBank/DDBJ whole genome shotgun (WGS) entry which is preliminary data.</text>
</comment>
<dbReference type="GO" id="GO:0000155">
    <property type="term" value="F:phosphorelay sensor kinase activity"/>
    <property type="evidence" value="ECO:0007669"/>
    <property type="project" value="InterPro"/>
</dbReference>
<evidence type="ECO:0000313" key="16">
    <source>
        <dbReference type="Proteomes" id="UP000612361"/>
    </source>
</evidence>
<dbReference type="SUPFAM" id="SSF55781">
    <property type="entry name" value="GAF domain-like"/>
    <property type="match status" value="1"/>
</dbReference>
<dbReference type="PROSITE" id="PS50109">
    <property type="entry name" value="HIS_KIN"/>
    <property type="match status" value="1"/>
</dbReference>
<evidence type="ECO:0000313" key="15">
    <source>
        <dbReference type="EMBL" id="MBC3936007.1"/>
    </source>
</evidence>
<dbReference type="InterPro" id="IPR003852">
    <property type="entry name" value="Sig_transdc_His_kinase_KdpD_N"/>
</dbReference>
<dbReference type="SUPFAM" id="SSF55874">
    <property type="entry name" value="ATPase domain of HSP90 chaperone/DNA topoisomerase II/histidine kinase"/>
    <property type="match status" value="1"/>
</dbReference>
<gene>
    <name evidence="15" type="ORF">H8K47_11595</name>
</gene>
<dbReference type="InterPro" id="IPR006016">
    <property type="entry name" value="UspA"/>
</dbReference>